<evidence type="ECO:0000256" key="7">
    <source>
        <dbReference type="ARBA" id="ARBA00022692"/>
    </source>
</evidence>
<evidence type="ECO:0000256" key="8">
    <source>
        <dbReference type="ARBA" id="ARBA00022798"/>
    </source>
</evidence>
<dbReference type="GO" id="GO:0019432">
    <property type="term" value="P:triglyceride biosynthetic process"/>
    <property type="evidence" value="ECO:0007669"/>
    <property type="project" value="TreeGrafter"/>
</dbReference>
<keyword evidence="6 14" id="KW-0808">Transferase</keyword>
<evidence type="ECO:0000313" key="16">
    <source>
        <dbReference type="Proteomes" id="UP001515480"/>
    </source>
</evidence>
<dbReference type="AlphaFoldDB" id="A0AB34J184"/>
<comment type="caution">
    <text evidence="15">The sequence shown here is derived from an EMBL/GenBank/DDBJ whole genome shotgun (WGS) entry which is preliminary data.</text>
</comment>
<dbReference type="PANTHER" id="PTHR12317:SF0">
    <property type="entry name" value="ACYLTRANSFERASE"/>
    <property type="match status" value="1"/>
</dbReference>
<reference evidence="15 16" key="1">
    <citation type="journal article" date="2024" name="Science">
        <title>Giant polyketide synthase enzymes in the biosynthesis of giant marine polyether toxins.</title>
        <authorList>
            <person name="Fallon T.R."/>
            <person name="Shende V.V."/>
            <person name="Wierzbicki I.H."/>
            <person name="Pendleton A.L."/>
            <person name="Watervoot N.F."/>
            <person name="Auber R.P."/>
            <person name="Gonzalez D.J."/>
            <person name="Wisecaver J.H."/>
            <person name="Moore B.S."/>
        </authorList>
    </citation>
    <scope>NUCLEOTIDE SEQUENCE [LARGE SCALE GENOMIC DNA]</scope>
    <source>
        <strain evidence="15 16">12B1</strain>
    </source>
</reference>
<dbReference type="GO" id="GO:0005789">
    <property type="term" value="C:endoplasmic reticulum membrane"/>
    <property type="evidence" value="ECO:0007669"/>
    <property type="project" value="UniProtKB-SubCell"/>
</dbReference>
<dbReference type="GO" id="GO:0006071">
    <property type="term" value="P:glycerol metabolic process"/>
    <property type="evidence" value="ECO:0007669"/>
    <property type="project" value="UniProtKB-KW"/>
</dbReference>
<dbReference type="EC" id="2.3.1.-" evidence="14"/>
<sequence>MSAPPPPPEALPPHRPPPHLLPLYALVHSARVLGYAPLAAYSLLRWPRKAISAAAAYYALRFASPRWRAAVRRTIARGSSQRPRLLRAQSRPYERGRQYLIASHPHGILNYGWWNVFARCGEGLSSCFDGVEPVMCMAPAVRWYPLYGELLEDRGTDPSASTIRRILRDTTFSPALIPGGFSEACYTNASPVVEYAYIADRTGFLRLAIEAGVDIIVTYTYGLNDMYRTLEWRRHWRAVKAQEWGLPLVYWWGPLGKICGNVPYTEDVTVATFDPFPASKYTLDQLPQAHADYMRYLKQCFDSRKGECGYLHKRLEFIGKTKPPERTQVSSMPVRSKL</sequence>
<comment type="pathway">
    <text evidence="2">Glycerolipid metabolism; triacylglycerol biosynthesis.</text>
</comment>
<evidence type="ECO:0000256" key="10">
    <source>
        <dbReference type="ARBA" id="ARBA00022989"/>
    </source>
</evidence>
<comment type="subcellular location">
    <subcellularLocation>
        <location evidence="1 14">Endoplasmic reticulum membrane</location>
        <topology evidence="1 14">Multi-pass membrane protein</topology>
    </subcellularLocation>
</comment>
<evidence type="ECO:0000256" key="12">
    <source>
        <dbReference type="ARBA" id="ARBA00023136"/>
    </source>
</evidence>
<keyword evidence="11" id="KW-0443">Lipid metabolism</keyword>
<dbReference type="InterPro" id="IPR007130">
    <property type="entry name" value="DAGAT"/>
</dbReference>
<evidence type="ECO:0000256" key="3">
    <source>
        <dbReference type="ARBA" id="ARBA00005189"/>
    </source>
</evidence>
<evidence type="ECO:0000313" key="15">
    <source>
        <dbReference type="EMBL" id="KAL1511119.1"/>
    </source>
</evidence>
<evidence type="ECO:0000256" key="2">
    <source>
        <dbReference type="ARBA" id="ARBA00004771"/>
    </source>
</evidence>
<keyword evidence="13" id="KW-0012">Acyltransferase</keyword>
<keyword evidence="7" id="KW-0812">Transmembrane</keyword>
<gene>
    <name evidence="15" type="ORF">AB1Y20_005939</name>
</gene>
<comment type="similarity">
    <text evidence="4 14">Belongs to the diacylglycerol acyltransferase family.</text>
</comment>
<organism evidence="15 16">
    <name type="scientific">Prymnesium parvum</name>
    <name type="common">Toxic golden alga</name>
    <dbReference type="NCBI Taxonomy" id="97485"/>
    <lineage>
        <taxon>Eukaryota</taxon>
        <taxon>Haptista</taxon>
        <taxon>Haptophyta</taxon>
        <taxon>Prymnesiophyceae</taxon>
        <taxon>Prymnesiales</taxon>
        <taxon>Prymnesiaceae</taxon>
        <taxon>Prymnesium</taxon>
    </lineage>
</organism>
<dbReference type="EMBL" id="JBGBPQ010000014">
    <property type="protein sequence ID" value="KAL1511119.1"/>
    <property type="molecule type" value="Genomic_DNA"/>
</dbReference>
<dbReference type="GO" id="GO:0004144">
    <property type="term" value="F:diacylglycerol O-acyltransferase activity"/>
    <property type="evidence" value="ECO:0007669"/>
    <property type="project" value="TreeGrafter"/>
</dbReference>
<name>A0AB34J184_PRYPA</name>
<proteinExistence type="inferred from homology"/>
<evidence type="ECO:0000256" key="6">
    <source>
        <dbReference type="ARBA" id="ARBA00022679"/>
    </source>
</evidence>
<comment type="pathway">
    <text evidence="3">Lipid metabolism.</text>
</comment>
<dbReference type="Proteomes" id="UP001515480">
    <property type="component" value="Unassembled WGS sequence"/>
</dbReference>
<keyword evidence="8" id="KW-0319">Glycerol metabolism</keyword>
<evidence type="ECO:0000256" key="1">
    <source>
        <dbReference type="ARBA" id="ARBA00004477"/>
    </source>
</evidence>
<evidence type="ECO:0000256" key="5">
    <source>
        <dbReference type="ARBA" id="ARBA00022516"/>
    </source>
</evidence>
<dbReference type="PANTHER" id="PTHR12317">
    <property type="entry name" value="DIACYLGLYCEROL O-ACYLTRANSFERASE"/>
    <property type="match status" value="1"/>
</dbReference>
<evidence type="ECO:0000256" key="11">
    <source>
        <dbReference type="ARBA" id="ARBA00023098"/>
    </source>
</evidence>
<keyword evidence="12" id="KW-0472">Membrane</keyword>
<evidence type="ECO:0000256" key="14">
    <source>
        <dbReference type="RuleBase" id="RU367023"/>
    </source>
</evidence>
<keyword evidence="5" id="KW-0444">Lipid biosynthesis</keyword>
<keyword evidence="10" id="KW-1133">Transmembrane helix</keyword>
<accession>A0AB34J184</accession>
<keyword evidence="9 14" id="KW-0256">Endoplasmic reticulum</keyword>
<evidence type="ECO:0000256" key="13">
    <source>
        <dbReference type="ARBA" id="ARBA00023315"/>
    </source>
</evidence>
<evidence type="ECO:0000256" key="4">
    <source>
        <dbReference type="ARBA" id="ARBA00005420"/>
    </source>
</evidence>
<keyword evidence="16" id="KW-1185">Reference proteome</keyword>
<protein>
    <recommendedName>
        <fullName evidence="14">Acyltransferase</fullName>
        <ecNumber evidence="14">2.3.1.-</ecNumber>
    </recommendedName>
</protein>
<evidence type="ECO:0000256" key="9">
    <source>
        <dbReference type="ARBA" id="ARBA00022824"/>
    </source>
</evidence>
<dbReference type="Pfam" id="PF03982">
    <property type="entry name" value="DAGAT"/>
    <property type="match status" value="1"/>
</dbReference>